<evidence type="ECO:0000313" key="5">
    <source>
        <dbReference type="Proteomes" id="UP000276133"/>
    </source>
</evidence>
<dbReference type="SUPFAM" id="SSF48371">
    <property type="entry name" value="ARM repeat"/>
    <property type="match status" value="1"/>
</dbReference>
<proteinExistence type="predicted"/>
<dbReference type="InterPro" id="IPR011989">
    <property type="entry name" value="ARM-like"/>
</dbReference>
<evidence type="ECO:0000256" key="3">
    <source>
        <dbReference type="SAM" id="MobiDB-lite"/>
    </source>
</evidence>
<dbReference type="PANTHER" id="PTHR12696">
    <property type="entry name" value="TIP120"/>
    <property type="match status" value="1"/>
</dbReference>
<dbReference type="EMBL" id="REGN01006881">
    <property type="protein sequence ID" value="RNA07993.1"/>
    <property type="molecule type" value="Genomic_DNA"/>
</dbReference>
<reference evidence="4 5" key="1">
    <citation type="journal article" date="2018" name="Sci. Rep.">
        <title>Genomic signatures of local adaptation to the degree of environmental predictability in rotifers.</title>
        <authorList>
            <person name="Franch-Gras L."/>
            <person name="Hahn C."/>
            <person name="Garcia-Roger E.M."/>
            <person name="Carmona M.J."/>
            <person name="Serra M."/>
            <person name="Gomez A."/>
        </authorList>
    </citation>
    <scope>NUCLEOTIDE SEQUENCE [LARGE SCALE GENOMIC DNA]</scope>
    <source>
        <strain evidence="4">HYR1</strain>
    </source>
</reference>
<evidence type="ECO:0000256" key="2">
    <source>
        <dbReference type="ARBA" id="ARBA00022786"/>
    </source>
</evidence>
<accession>A0A3M7Q9F7</accession>
<dbReference type="InterPro" id="IPR039852">
    <property type="entry name" value="CAND1/CAND2"/>
</dbReference>
<keyword evidence="5" id="KW-1185">Reference proteome</keyword>
<keyword evidence="1" id="KW-0677">Repeat</keyword>
<comment type="caution">
    <text evidence="4">The sequence shown here is derived from an EMBL/GenBank/DDBJ whole genome shotgun (WGS) entry which is preliminary data.</text>
</comment>
<evidence type="ECO:0000256" key="1">
    <source>
        <dbReference type="ARBA" id="ARBA00022737"/>
    </source>
</evidence>
<dbReference type="Gene3D" id="1.25.10.10">
    <property type="entry name" value="Leucine-rich Repeat Variant"/>
    <property type="match status" value="1"/>
</dbReference>
<feature type="region of interest" description="Disordered" evidence="3">
    <location>
        <begin position="244"/>
        <end position="268"/>
    </location>
</feature>
<dbReference type="OrthoDB" id="6260732at2759"/>
<dbReference type="AlphaFoldDB" id="A0A3M7Q9F7"/>
<protein>
    <submittedName>
        <fullName evidence="4">Cullin-associated NEDD8-dissociated</fullName>
    </submittedName>
</protein>
<gene>
    <name evidence="4" type="ORF">BpHYR1_001548</name>
</gene>
<name>A0A3M7Q9F7_BRAPC</name>
<dbReference type="Proteomes" id="UP000276133">
    <property type="component" value="Unassembled WGS sequence"/>
</dbReference>
<dbReference type="GO" id="GO:0010265">
    <property type="term" value="P:SCF complex assembly"/>
    <property type="evidence" value="ECO:0007669"/>
    <property type="project" value="InterPro"/>
</dbReference>
<dbReference type="InterPro" id="IPR016024">
    <property type="entry name" value="ARM-type_fold"/>
</dbReference>
<keyword evidence="2" id="KW-0833">Ubl conjugation pathway</keyword>
<dbReference type="Pfam" id="PF25782">
    <property type="entry name" value="TPR_CAND1"/>
    <property type="match status" value="1"/>
</dbReference>
<dbReference type="STRING" id="10195.A0A3M7Q9F7"/>
<organism evidence="4 5">
    <name type="scientific">Brachionus plicatilis</name>
    <name type="common">Marine rotifer</name>
    <name type="synonym">Brachionus muelleri</name>
    <dbReference type="NCBI Taxonomy" id="10195"/>
    <lineage>
        <taxon>Eukaryota</taxon>
        <taxon>Metazoa</taxon>
        <taxon>Spiralia</taxon>
        <taxon>Gnathifera</taxon>
        <taxon>Rotifera</taxon>
        <taxon>Eurotatoria</taxon>
        <taxon>Monogononta</taxon>
        <taxon>Pseudotrocha</taxon>
        <taxon>Ploima</taxon>
        <taxon>Brachionidae</taxon>
        <taxon>Brachionus</taxon>
    </lineage>
</organism>
<evidence type="ECO:0000313" key="4">
    <source>
        <dbReference type="EMBL" id="RNA07993.1"/>
    </source>
</evidence>
<sequence>MESLGPLVAKAKEFQVETIVETLCSNMLSDKEQLKDISTIGLKTVINQLPHIASQISSNVVKKITSRLLNSIQKDDVSVQLETLDIMADILNHFGNNLISFHPQILSCLKIQLISPRLAVRKRVILAIGYLVASCNSVLFDELLGLLLTELNKKQSNSLTKTYIQCLSSISRTAGQRIGQNLCSIIPLIVFYCSSNDEEIVEYSLQAFESFVRRCPKEITPFIKQILDMNLKYISYDPNYNYDDEDEMDVDEADNDEEEDQEEYSDDDDVSWRIRRAAAKCLDAIIGTRRELLYVFYNEVSPVLISRFKEREETVKADIFSVYITILQQTKPLILKSKQFLDMKQLETEEKSIQLLKSQINAIVKALQKLLKNKNAKTRQGCFALLTQLVNVYPGALASHLNVLVQGIVFSLNDKSSTSNMKIDTLNFLNNLILTHDEKLFHKYLDSIVKVSILKCIQDNFYKIASDALLVSQHLSAIIRSSLNENKNCCQYAVDFFSATLARLKQTDIDQEVKERAINCIEKLSSMPLKNYPTNNKQTRQYSKRIKISLIPKSTKSSKRNRVQITKNLSQIFQKKRHLV</sequence>